<dbReference type="OMA" id="ATCHRNE"/>
<evidence type="ECO:0000256" key="4">
    <source>
        <dbReference type="ARBA" id="ARBA00023002"/>
    </source>
</evidence>
<dbReference type="PANTHER" id="PTHR47953:SF20">
    <property type="entry name" value="CYTOCHROME P450"/>
    <property type="match status" value="1"/>
</dbReference>
<sequence>MIELLSTKMVKTFVAIRKDEISSLASSIRSMRGSTINMTEKISLFSNYIICRSAFGKICKDRDEFITILKEILLLTGGFDVADLFPSWKLQDNRAHKKVDIVMEEILNEHIENKAAGKKGNGEFGDEDLVDVFLRVKENAELQFPITNDHIKAVIFVSLLRTLAMIIIFKNSDIMAKAQSEVRRIFKGKKKYDEEDFEELTYLKLVVKEALRVHLPAPLITPRKCREQTNINRYIIPIKTRVLVNAWALARDPQSWVTLKVLYQRDLRTRLLTSKEITLRRRMCPEMLFGLANVTHPLAQLLLHFKWDLPNGTNSKDLDMTETGGIATTKKKNLLLVATCHRNEEEF</sequence>
<dbReference type="AlphaFoldDB" id="A0A3Q7GTN9"/>
<keyword evidence="6" id="KW-0503">Monooxygenase</keyword>
<evidence type="ECO:0000256" key="5">
    <source>
        <dbReference type="ARBA" id="ARBA00023004"/>
    </source>
</evidence>
<keyword evidence="8" id="KW-1185">Reference proteome</keyword>
<comment type="similarity">
    <text evidence="1">Belongs to the cytochrome P450 family.</text>
</comment>
<evidence type="ECO:0000256" key="3">
    <source>
        <dbReference type="ARBA" id="ARBA00022723"/>
    </source>
</evidence>
<dbReference type="SUPFAM" id="SSF48264">
    <property type="entry name" value="Cytochrome P450"/>
    <property type="match status" value="1"/>
</dbReference>
<dbReference type="InterPro" id="IPR001128">
    <property type="entry name" value="Cyt_P450"/>
</dbReference>
<dbReference type="PANTHER" id="PTHR47953">
    <property type="entry name" value="OS08G0105600 PROTEIN"/>
    <property type="match status" value="1"/>
</dbReference>
<evidence type="ECO:0000313" key="7">
    <source>
        <dbReference type="EnsemblPlants" id="Solyc06g060017.1.1"/>
    </source>
</evidence>
<dbReference type="Gramene" id="Solyc06g060017.1.1">
    <property type="protein sequence ID" value="Solyc06g060017.1.1"/>
    <property type="gene ID" value="Solyc06g060017.1"/>
</dbReference>
<protein>
    <recommendedName>
        <fullName evidence="9">Cytochrome P450</fullName>
    </recommendedName>
</protein>
<reference evidence="7" key="1">
    <citation type="journal article" date="2012" name="Nature">
        <title>The tomato genome sequence provides insights into fleshy fruit evolution.</title>
        <authorList>
            <consortium name="Tomato Genome Consortium"/>
        </authorList>
    </citation>
    <scope>NUCLEOTIDE SEQUENCE [LARGE SCALE GENOMIC DNA]</scope>
    <source>
        <strain evidence="7">cv. Heinz 1706</strain>
    </source>
</reference>
<keyword evidence="2" id="KW-0349">Heme</keyword>
<evidence type="ECO:0000256" key="2">
    <source>
        <dbReference type="ARBA" id="ARBA00022617"/>
    </source>
</evidence>
<evidence type="ECO:0000256" key="6">
    <source>
        <dbReference type="ARBA" id="ARBA00023033"/>
    </source>
</evidence>
<dbReference type="Pfam" id="PF00067">
    <property type="entry name" value="p450"/>
    <property type="match status" value="1"/>
</dbReference>
<dbReference type="EnsemblPlants" id="Solyc06g060017.1.1">
    <property type="protein sequence ID" value="Solyc06g060017.1.1"/>
    <property type="gene ID" value="Solyc06g060017.1"/>
</dbReference>
<keyword evidence="4" id="KW-0560">Oxidoreductase</keyword>
<accession>A0A3Q7GTN9</accession>
<evidence type="ECO:0008006" key="9">
    <source>
        <dbReference type="Google" id="ProtNLM"/>
    </source>
</evidence>
<evidence type="ECO:0000256" key="1">
    <source>
        <dbReference type="ARBA" id="ARBA00010617"/>
    </source>
</evidence>
<dbReference type="GO" id="GO:0005506">
    <property type="term" value="F:iron ion binding"/>
    <property type="evidence" value="ECO:0007669"/>
    <property type="project" value="InterPro"/>
</dbReference>
<dbReference type="InterPro" id="IPR052306">
    <property type="entry name" value="CYP450_71D"/>
</dbReference>
<dbReference type="GO" id="GO:0004497">
    <property type="term" value="F:monooxygenase activity"/>
    <property type="evidence" value="ECO:0007669"/>
    <property type="project" value="UniProtKB-KW"/>
</dbReference>
<dbReference type="InParanoid" id="A0A3Q7GTN9"/>
<reference evidence="7" key="2">
    <citation type="submission" date="2019-01" db="UniProtKB">
        <authorList>
            <consortium name="EnsemblPlants"/>
        </authorList>
    </citation>
    <scope>IDENTIFICATION</scope>
    <source>
        <strain evidence="7">cv. Heinz 1706</strain>
    </source>
</reference>
<proteinExistence type="inferred from homology"/>
<dbReference type="GO" id="GO:0016705">
    <property type="term" value="F:oxidoreductase activity, acting on paired donors, with incorporation or reduction of molecular oxygen"/>
    <property type="evidence" value="ECO:0007669"/>
    <property type="project" value="InterPro"/>
</dbReference>
<organism evidence="7">
    <name type="scientific">Solanum lycopersicum</name>
    <name type="common">Tomato</name>
    <name type="synonym">Lycopersicon esculentum</name>
    <dbReference type="NCBI Taxonomy" id="4081"/>
    <lineage>
        <taxon>Eukaryota</taxon>
        <taxon>Viridiplantae</taxon>
        <taxon>Streptophyta</taxon>
        <taxon>Embryophyta</taxon>
        <taxon>Tracheophyta</taxon>
        <taxon>Spermatophyta</taxon>
        <taxon>Magnoliopsida</taxon>
        <taxon>eudicotyledons</taxon>
        <taxon>Gunneridae</taxon>
        <taxon>Pentapetalae</taxon>
        <taxon>asterids</taxon>
        <taxon>lamiids</taxon>
        <taxon>Solanales</taxon>
        <taxon>Solanaceae</taxon>
        <taxon>Solanoideae</taxon>
        <taxon>Solaneae</taxon>
        <taxon>Solanum</taxon>
        <taxon>Solanum subgen. Lycopersicon</taxon>
    </lineage>
</organism>
<keyword evidence="3" id="KW-0479">Metal-binding</keyword>
<dbReference type="Gene3D" id="1.10.630.10">
    <property type="entry name" value="Cytochrome P450"/>
    <property type="match status" value="1"/>
</dbReference>
<dbReference type="InterPro" id="IPR036396">
    <property type="entry name" value="Cyt_P450_sf"/>
</dbReference>
<evidence type="ECO:0000313" key="8">
    <source>
        <dbReference type="Proteomes" id="UP000004994"/>
    </source>
</evidence>
<name>A0A3Q7GTN9_SOLLC</name>
<keyword evidence="5" id="KW-0408">Iron</keyword>
<dbReference type="GO" id="GO:0020037">
    <property type="term" value="F:heme binding"/>
    <property type="evidence" value="ECO:0007669"/>
    <property type="project" value="InterPro"/>
</dbReference>
<dbReference type="Proteomes" id="UP000004994">
    <property type="component" value="Chromosome 6"/>
</dbReference>